<keyword evidence="3" id="KW-0813">Transport</keyword>
<evidence type="ECO:0000313" key="14">
    <source>
        <dbReference type="Proteomes" id="UP000050929"/>
    </source>
</evidence>
<evidence type="ECO:0000256" key="11">
    <source>
        <dbReference type="SAM" id="Phobius"/>
    </source>
</evidence>
<dbReference type="InterPro" id="IPR006153">
    <property type="entry name" value="Cation/H_exchanger_TM"/>
</dbReference>
<dbReference type="GO" id="GO:0015297">
    <property type="term" value="F:antiporter activity"/>
    <property type="evidence" value="ECO:0007669"/>
    <property type="project" value="UniProtKB-KW"/>
</dbReference>
<keyword evidence="4" id="KW-0050">Antiport</keyword>
<keyword evidence="14" id="KW-1185">Reference proteome</keyword>
<dbReference type="PANTHER" id="PTHR43562">
    <property type="entry name" value="NAPA-TYPE SODIUM/HYDROGEN ANTIPORTER"/>
    <property type="match status" value="1"/>
</dbReference>
<evidence type="ECO:0000256" key="1">
    <source>
        <dbReference type="ARBA" id="ARBA00004141"/>
    </source>
</evidence>
<dbReference type="Gene3D" id="1.20.1530.20">
    <property type="match status" value="1"/>
</dbReference>
<protein>
    <submittedName>
        <fullName evidence="13">Na(+) H(+) antiporter</fullName>
    </submittedName>
</protein>
<organism evidence="13 14">
    <name type="scientific">Companilactobacillus tucceti DSM 20183</name>
    <dbReference type="NCBI Taxonomy" id="1423811"/>
    <lineage>
        <taxon>Bacteria</taxon>
        <taxon>Bacillati</taxon>
        <taxon>Bacillota</taxon>
        <taxon>Bacilli</taxon>
        <taxon>Lactobacillales</taxon>
        <taxon>Lactobacillaceae</taxon>
        <taxon>Companilactobacillus</taxon>
    </lineage>
</organism>
<feature type="transmembrane region" description="Helical" evidence="11">
    <location>
        <begin position="144"/>
        <end position="165"/>
    </location>
</feature>
<keyword evidence="10" id="KW-0739">Sodium transport</keyword>
<comment type="similarity">
    <text evidence="2">Belongs to the monovalent cation:proton antiporter 2 (CPA2) transporter (TC 2.A.37) family.</text>
</comment>
<feature type="transmembrane region" description="Helical" evidence="11">
    <location>
        <begin position="114"/>
        <end position="132"/>
    </location>
</feature>
<keyword evidence="9 11" id="KW-0472">Membrane</keyword>
<evidence type="ECO:0000256" key="3">
    <source>
        <dbReference type="ARBA" id="ARBA00022448"/>
    </source>
</evidence>
<dbReference type="PATRIC" id="fig|1423811.3.peg.683"/>
<name>A0A0R1IZ34_9LACO</name>
<dbReference type="GO" id="GO:0016020">
    <property type="term" value="C:membrane"/>
    <property type="evidence" value="ECO:0007669"/>
    <property type="project" value="UniProtKB-SubCell"/>
</dbReference>
<dbReference type="RefSeq" id="WP_057766399.1">
    <property type="nucleotide sequence ID" value="NZ_AZDG01000016.1"/>
</dbReference>
<feature type="transmembrane region" description="Helical" evidence="11">
    <location>
        <begin position="86"/>
        <end position="108"/>
    </location>
</feature>
<evidence type="ECO:0000256" key="6">
    <source>
        <dbReference type="ARBA" id="ARBA00022989"/>
    </source>
</evidence>
<evidence type="ECO:0000256" key="2">
    <source>
        <dbReference type="ARBA" id="ARBA00005551"/>
    </source>
</evidence>
<evidence type="ECO:0000259" key="12">
    <source>
        <dbReference type="Pfam" id="PF00999"/>
    </source>
</evidence>
<accession>A0A0R1IZ34</accession>
<keyword evidence="5 11" id="KW-0812">Transmembrane</keyword>
<dbReference type="Pfam" id="PF00999">
    <property type="entry name" value="Na_H_Exchanger"/>
    <property type="match status" value="1"/>
</dbReference>
<sequence length="385" mass="41718">MKFITLLALMLFLTLVVSHIFNRLNLPAVIGQLILGVILGKGVLDIVKSTHEVELFAEIGVILLMFLAGLESDLKLLRKHLRPSINVAIMGVILPVLLTLVTALIFNINLKESIFISVVFAATSVSISVEVLKSLNYLSSNSGAVILGAAVADDILAISILSVMSGTLTGNFSAQKLLLLLGMWIGFGVIIYVAHRWIIPQIMKLSEYVDATHAPTIMALVVCMIFAYLADAVQLDAVLGAFVAGIAISNAPKYNEKINHNIETIGYSVFIPVFFISIGINLEFNSFFHDFWLILILTVTGIIGKLFGAGFGAKISGFDLKDSYIIGSGMISRGEMALIIAQIGFSVKLLSDEYYSAVIISIILITILAPFFLKHSISKKPLNSN</sequence>
<dbReference type="GO" id="GO:1902600">
    <property type="term" value="P:proton transmembrane transport"/>
    <property type="evidence" value="ECO:0007669"/>
    <property type="project" value="InterPro"/>
</dbReference>
<evidence type="ECO:0000256" key="8">
    <source>
        <dbReference type="ARBA" id="ARBA00023065"/>
    </source>
</evidence>
<dbReference type="Proteomes" id="UP000050929">
    <property type="component" value="Unassembled WGS sequence"/>
</dbReference>
<proteinExistence type="inferred from homology"/>
<feature type="domain" description="Cation/H+ exchanger transmembrane" evidence="12">
    <location>
        <begin position="13"/>
        <end position="374"/>
    </location>
</feature>
<feature type="transmembrane region" description="Helical" evidence="11">
    <location>
        <begin position="264"/>
        <end position="285"/>
    </location>
</feature>
<feature type="transmembrane region" description="Helical" evidence="11">
    <location>
        <begin position="291"/>
        <end position="312"/>
    </location>
</feature>
<comment type="subcellular location">
    <subcellularLocation>
        <location evidence="1">Membrane</location>
        <topology evidence="1">Multi-pass membrane protein</topology>
    </subcellularLocation>
</comment>
<keyword evidence="6 11" id="KW-1133">Transmembrane helix</keyword>
<dbReference type="AlphaFoldDB" id="A0A0R1IZ34"/>
<feature type="transmembrane region" description="Helical" evidence="11">
    <location>
        <begin position="177"/>
        <end position="199"/>
    </location>
</feature>
<dbReference type="STRING" id="1423811.FC72_GL000673"/>
<evidence type="ECO:0000256" key="4">
    <source>
        <dbReference type="ARBA" id="ARBA00022449"/>
    </source>
</evidence>
<evidence type="ECO:0000256" key="5">
    <source>
        <dbReference type="ARBA" id="ARBA00022692"/>
    </source>
</evidence>
<keyword evidence="8" id="KW-0406">Ion transport</keyword>
<dbReference type="InterPro" id="IPR038770">
    <property type="entry name" value="Na+/solute_symporter_sf"/>
</dbReference>
<feature type="transmembrane region" description="Helical" evidence="11">
    <location>
        <begin position="211"/>
        <end position="229"/>
    </location>
</feature>
<feature type="transmembrane region" description="Helical" evidence="11">
    <location>
        <begin position="355"/>
        <end position="373"/>
    </location>
</feature>
<evidence type="ECO:0000313" key="13">
    <source>
        <dbReference type="EMBL" id="KRK64107.1"/>
    </source>
</evidence>
<keyword evidence="7" id="KW-0915">Sodium</keyword>
<dbReference type="PANTHER" id="PTHR43562:SF3">
    <property type="entry name" value="SODIUM ION_PROTON EXCHANGER (EUROFUNG)"/>
    <property type="match status" value="1"/>
</dbReference>
<dbReference type="GO" id="GO:0006814">
    <property type="term" value="P:sodium ion transport"/>
    <property type="evidence" value="ECO:0007669"/>
    <property type="project" value="UniProtKB-KW"/>
</dbReference>
<evidence type="ECO:0000256" key="7">
    <source>
        <dbReference type="ARBA" id="ARBA00023053"/>
    </source>
</evidence>
<gene>
    <name evidence="13" type="ORF">FC72_GL000673</name>
</gene>
<evidence type="ECO:0000256" key="10">
    <source>
        <dbReference type="ARBA" id="ARBA00023201"/>
    </source>
</evidence>
<dbReference type="EMBL" id="AZDG01000016">
    <property type="protein sequence ID" value="KRK64107.1"/>
    <property type="molecule type" value="Genomic_DNA"/>
</dbReference>
<feature type="transmembrane region" description="Helical" evidence="11">
    <location>
        <begin position="235"/>
        <end position="252"/>
    </location>
</feature>
<dbReference type="OrthoDB" id="9793589at2"/>
<reference evidence="13 14" key="1">
    <citation type="journal article" date="2015" name="Genome Announc.">
        <title>Expanding the biotechnology potential of lactobacilli through comparative genomics of 213 strains and associated genera.</title>
        <authorList>
            <person name="Sun Z."/>
            <person name="Harris H.M."/>
            <person name="McCann A."/>
            <person name="Guo C."/>
            <person name="Argimon S."/>
            <person name="Zhang W."/>
            <person name="Yang X."/>
            <person name="Jeffery I.B."/>
            <person name="Cooney J.C."/>
            <person name="Kagawa T.F."/>
            <person name="Liu W."/>
            <person name="Song Y."/>
            <person name="Salvetti E."/>
            <person name="Wrobel A."/>
            <person name="Rasinkangas P."/>
            <person name="Parkhill J."/>
            <person name="Rea M.C."/>
            <person name="O'Sullivan O."/>
            <person name="Ritari J."/>
            <person name="Douillard F.P."/>
            <person name="Paul Ross R."/>
            <person name="Yang R."/>
            <person name="Briner A.E."/>
            <person name="Felis G.E."/>
            <person name="de Vos W.M."/>
            <person name="Barrangou R."/>
            <person name="Klaenhammer T.R."/>
            <person name="Caufield P.W."/>
            <person name="Cui Y."/>
            <person name="Zhang H."/>
            <person name="O'Toole P.W."/>
        </authorList>
    </citation>
    <scope>NUCLEOTIDE SEQUENCE [LARGE SCALE GENOMIC DNA]</scope>
    <source>
        <strain evidence="13 14">DSM 20183</strain>
    </source>
</reference>
<comment type="caution">
    <text evidence="13">The sequence shown here is derived from an EMBL/GenBank/DDBJ whole genome shotgun (WGS) entry which is preliminary data.</text>
</comment>
<feature type="transmembrane region" description="Helical" evidence="11">
    <location>
        <begin position="55"/>
        <end position="74"/>
    </location>
</feature>
<evidence type="ECO:0000256" key="9">
    <source>
        <dbReference type="ARBA" id="ARBA00023136"/>
    </source>
</evidence>